<sequence length="70" mass="7887">MRITVTEQGVLIPKQLLEGVREVEIRSQQGILLVMPIVEGDPILQLGKEPIVDLVEDASIHHDRYLYANP</sequence>
<protein>
    <submittedName>
        <fullName evidence="1">Uncharacterized protein</fullName>
    </submittedName>
</protein>
<dbReference type="Proteomes" id="UP000729701">
    <property type="component" value="Unassembled WGS sequence"/>
</dbReference>
<organism evidence="1 2">
    <name type="scientific">Cyanomargarita calcarea GSE-NOS-MK-12-04C</name>
    <dbReference type="NCBI Taxonomy" id="2839659"/>
    <lineage>
        <taxon>Bacteria</taxon>
        <taxon>Bacillati</taxon>
        <taxon>Cyanobacteriota</taxon>
        <taxon>Cyanophyceae</taxon>
        <taxon>Nostocales</taxon>
        <taxon>Cyanomargaritaceae</taxon>
        <taxon>Cyanomargarita</taxon>
    </lineage>
</organism>
<proteinExistence type="predicted"/>
<reference evidence="1" key="2">
    <citation type="journal article" date="2022" name="Microbiol. Resour. Announc.">
        <title>Metagenome Sequencing to Explore Phylogenomics of Terrestrial Cyanobacteria.</title>
        <authorList>
            <person name="Ward R.D."/>
            <person name="Stajich J.E."/>
            <person name="Johansen J.R."/>
            <person name="Huntemann M."/>
            <person name="Clum A."/>
            <person name="Foster B."/>
            <person name="Foster B."/>
            <person name="Roux S."/>
            <person name="Palaniappan K."/>
            <person name="Varghese N."/>
            <person name="Mukherjee S."/>
            <person name="Reddy T.B.K."/>
            <person name="Daum C."/>
            <person name="Copeland A."/>
            <person name="Chen I.A."/>
            <person name="Ivanova N.N."/>
            <person name="Kyrpides N.C."/>
            <person name="Shapiro N."/>
            <person name="Eloe-Fadrosh E.A."/>
            <person name="Pietrasiak N."/>
        </authorList>
    </citation>
    <scope>NUCLEOTIDE SEQUENCE</scope>
    <source>
        <strain evidence="1">GSE-NOS-MK-12-04C</strain>
    </source>
</reference>
<evidence type="ECO:0000313" key="1">
    <source>
        <dbReference type="EMBL" id="MBW4671347.1"/>
    </source>
</evidence>
<dbReference type="AlphaFoldDB" id="A0A951QUV4"/>
<gene>
    <name evidence="1" type="ORF">KME60_28975</name>
</gene>
<evidence type="ECO:0000313" key="2">
    <source>
        <dbReference type="Proteomes" id="UP000729701"/>
    </source>
</evidence>
<dbReference type="EMBL" id="JAHHGZ010000043">
    <property type="protein sequence ID" value="MBW4671347.1"/>
    <property type="molecule type" value="Genomic_DNA"/>
</dbReference>
<name>A0A951QUV4_9CYAN</name>
<reference evidence="1" key="1">
    <citation type="submission" date="2021-05" db="EMBL/GenBank/DDBJ databases">
        <authorList>
            <person name="Pietrasiak N."/>
            <person name="Ward R."/>
            <person name="Stajich J.E."/>
            <person name="Kurbessoian T."/>
        </authorList>
    </citation>
    <scope>NUCLEOTIDE SEQUENCE</scope>
    <source>
        <strain evidence="1">GSE-NOS-MK-12-04C</strain>
    </source>
</reference>
<accession>A0A951QUV4</accession>
<comment type="caution">
    <text evidence="1">The sequence shown here is derived from an EMBL/GenBank/DDBJ whole genome shotgun (WGS) entry which is preliminary data.</text>
</comment>